<dbReference type="AlphaFoldDB" id="A0A8E0S1W8"/>
<evidence type="ECO:0000313" key="3">
    <source>
        <dbReference type="Proteomes" id="UP000728185"/>
    </source>
</evidence>
<sequence length="121" mass="13037">MSGDVWGIVRVRPNEGQTQEVREFSLRSDLCYIGSAEGPGHSVCACCSCPVPIFVQHQSTANLVQCEICCRFFCALINSGGCPGCSGTCLTHLTDLRNIALPSDILLRNTVETSILKVSMV</sequence>
<protein>
    <recommendedName>
        <fullName evidence="1">E3 ubiquitin-protein ligase CHFR cysteine rich domain-containing protein</fullName>
    </recommendedName>
</protein>
<feature type="domain" description="E3 ubiquitin-protein ligase CHFR cysteine rich" evidence="1">
    <location>
        <begin position="40"/>
        <end position="117"/>
    </location>
</feature>
<dbReference type="EMBL" id="LUCM01001111">
    <property type="protein sequence ID" value="KAA0199481.1"/>
    <property type="molecule type" value="Genomic_DNA"/>
</dbReference>
<reference evidence="2" key="1">
    <citation type="submission" date="2019-05" db="EMBL/GenBank/DDBJ databases">
        <title>Annotation for the trematode Fasciolopsis buski.</title>
        <authorList>
            <person name="Choi Y.-J."/>
        </authorList>
    </citation>
    <scope>NUCLEOTIDE SEQUENCE</scope>
    <source>
        <strain evidence="2">HT</strain>
        <tissue evidence="2">Whole worm</tissue>
    </source>
</reference>
<gene>
    <name evidence="2" type="ORF">FBUS_04312</name>
</gene>
<dbReference type="OrthoDB" id="1305878at2759"/>
<comment type="caution">
    <text evidence="2">The sequence shown here is derived from an EMBL/GenBank/DDBJ whole genome shotgun (WGS) entry which is preliminary data.</text>
</comment>
<dbReference type="Pfam" id="PF17979">
    <property type="entry name" value="zf-CRD"/>
    <property type="match status" value="1"/>
</dbReference>
<dbReference type="InterPro" id="IPR040909">
    <property type="entry name" value="CHFR_Znf-CRD"/>
</dbReference>
<evidence type="ECO:0000259" key="1">
    <source>
        <dbReference type="Pfam" id="PF17979"/>
    </source>
</evidence>
<keyword evidence="3" id="KW-1185">Reference proteome</keyword>
<proteinExistence type="predicted"/>
<organism evidence="2 3">
    <name type="scientific">Fasciolopsis buskii</name>
    <dbReference type="NCBI Taxonomy" id="27845"/>
    <lineage>
        <taxon>Eukaryota</taxon>
        <taxon>Metazoa</taxon>
        <taxon>Spiralia</taxon>
        <taxon>Lophotrochozoa</taxon>
        <taxon>Platyhelminthes</taxon>
        <taxon>Trematoda</taxon>
        <taxon>Digenea</taxon>
        <taxon>Plagiorchiida</taxon>
        <taxon>Echinostomata</taxon>
        <taxon>Echinostomatoidea</taxon>
        <taxon>Fasciolidae</taxon>
        <taxon>Fasciolopsis</taxon>
    </lineage>
</organism>
<name>A0A8E0S1W8_9TREM</name>
<dbReference type="Proteomes" id="UP000728185">
    <property type="component" value="Unassembled WGS sequence"/>
</dbReference>
<evidence type="ECO:0000313" key="2">
    <source>
        <dbReference type="EMBL" id="KAA0199481.1"/>
    </source>
</evidence>
<accession>A0A8E0S1W8</accession>